<gene>
    <name evidence="2" type="ORF">HKT18_08790</name>
</gene>
<organism evidence="2 3">
    <name type="scientific">Flavobacterium rivulicola</name>
    <dbReference type="NCBI Taxonomy" id="2732161"/>
    <lineage>
        <taxon>Bacteria</taxon>
        <taxon>Pseudomonadati</taxon>
        <taxon>Bacteroidota</taxon>
        <taxon>Flavobacteriia</taxon>
        <taxon>Flavobacteriales</taxon>
        <taxon>Flavobacteriaceae</taxon>
        <taxon>Flavobacterium</taxon>
    </lineage>
</organism>
<dbReference type="AlphaFoldDB" id="A0A7Y3RAE1"/>
<feature type="signal peptide" evidence="1">
    <location>
        <begin position="1"/>
        <end position="18"/>
    </location>
</feature>
<feature type="chain" id="PRO_5031114954" evidence="1">
    <location>
        <begin position="19"/>
        <end position="189"/>
    </location>
</feature>
<dbReference type="EMBL" id="JABEVX010000004">
    <property type="protein sequence ID" value="NNT72307.1"/>
    <property type="molecule type" value="Genomic_DNA"/>
</dbReference>
<sequence>MKNTFFALFLFLNLTAFAQKPCEIDNDIKDSLGTYKSTKQYIVFERSFAGNSTDIFFALSSNNGVLGLETQILQRSQDFIKALCYDANSKIYLQLNNGKIVTLFYPGTETCGNLLRDEKSGNNRITSATFYFTKENFEDLKTSPVTFMRIKFAGEVIDYPFRTAFVSELDQKVYEPETYFIDYLKCLDN</sequence>
<keyword evidence="1" id="KW-0732">Signal</keyword>
<reference evidence="2 3" key="1">
    <citation type="submission" date="2020-05" db="EMBL/GenBank/DDBJ databases">
        <title>Draft genome of Flavobacterium sp. IMCC34852.</title>
        <authorList>
            <person name="Song J."/>
            <person name="Cho J.-C."/>
        </authorList>
    </citation>
    <scope>NUCLEOTIDE SEQUENCE [LARGE SCALE GENOMIC DNA]</scope>
    <source>
        <strain evidence="2 3">IMCC34852</strain>
    </source>
</reference>
<comment type="caution">
    <text evidence="2">The sequence shown here is derived from an EMBL/GenBank/DDBJ whole genome shotgun (WGS) entry which is preliminary data.</text>
</comment>
<accession>A0A7Y3RAE1</accession>
<evidence type="ECO:0000256" key="1">
    <source>
        <dbReference type="SAM" id="SignalP"/>
    </source>
</evidence>
<dbReference type="Proteomes" id="UP000536509">
    <property type="component" value="Unassembled WGS sequence"/>
</dbReference>
<evidence type="ECO:0000313" key="3">
    <source>
        <dbReference type="Proteomes" id="UP000536509"/>
    </source>
</evidence>
<proteinExistence type="predicted"/>
<name>A0A7Y3RAE1_9FLAO</name>
<keyword evidence="3" id="KW-1185">Reference proteome</keyword>
<evidence type="ECO:0000313" key="2">
    <source>
        <dbReference type="EMBL" id="NNT72307.1"/>
    </source>
</evidence>
<protein>
    <submittedName>
        <fullName evidence="2">Uncharacterized protein</fullName>
    </submittedName>
</protein>
<dbReference type="RefSeq" id="WP_171222486.1">
    <property type="nucleotide sequence ID" value="NZ_CP121446.1"/>
</dbReference>